<reference evidence="2" key="1">
    <citation type="submission" date="2019-12" db="EMBL/GenBank/DDBJ databases">
        <title>Genome sequencing and annotation of Brassica cretica.</title>
        <authorList>
            <person name="Studholme D.J."/>
            <person name="Sarris P.F."/>
        </authorList>
    </citation>
    <scope>NUCLEOTIDE SEQUENCE</scope>
    <source>
        <strain evidence="2">PFS-102/07</strain>
        <tissue evidence="2">Leaf</tissue>
    </source>
</reference>
<sequence length="389" mass="44679">MSFESSHWCRSTPRDEQRPMESSEHQPTHPVKHRSTPSMESVASCETMRIMTHKEFAARHPHPPQPYRVTTEDIDRQQQSATDRHQTLGNDQQESSSVDRHPPFTYRVRLLRIVSRLKVAPGCVPQRLHGVAPVRSFWCAARPLIALNTSFELQMHPNASKNSIYQLFSGNSGGIIRNLEVQIGNALVPVDFHVLDIKLNWNSSLLLGRAFMATLTSHRRPTWRLEMIQDSLRFEGTINKALKAPIDNDHANEIDDFPEGSINSWENDYYQPSFTVHTATPSKRKIHIIHLDEYGVYRDEDGNTQALDGGIINVSIDDMEAISEMVDKSGGKYIRDEVMEIMKKAMSNQDKMYDKMQQTMDKLFYPLHNSIAWISTTMEELQQKLDYTE</sequence>
<evidence type="ECO:0000256" key="1">
    <source>
        <dbReference type="SAM" id="MobiDB-lite"/>
    </source>
</evidence>
<dbReference type="EMBL" id="QGKY02000190">
    <property type="protein sequence ID" value="KAF2587925.1"/>
    <property type="molecule type" value="Genomic_DNA"/>
</dbReference>
<evidence type="ECO:0000313" key="2">
    <source>
        <dbReference type="EMBL" id="KAF2587925.1"/>
    </source>
</evidence>
<feature type="compositionally biased region" description="Polar residues" evidence="1">
    <location>
        <begin position="87"/>
        <end position="96"/>
    </location>
</feature>
<accession>A0A8S9K0N1</accession>
<feature type="region of interest" description="Disordered" evidence="1">
    <location>
        <begin position="55"/>
        <end position="101"/>
    </location>
</feature>
<feature type="region of interest" description="Disordered" evidence="1">
    <location>
        <begin position="1"/>
        <end position="42"/>
    </location>
</feature>
<gene>
    <name evidence="2" type="ORF">F2Q70_00038600</name>
</gene>
<feature type="compositionally biased region" description="Basic and acidic residues" evidence="1">
    <location>
        <begin position="70"/>
        <end position="86"/>
    </location>
</feature>
<comment type="caution">
    <text evidence="2">The sequence shown here is derived from an EMBL/GenBank/DDBJ whole genome shotgun (WGS) entry which is preliminary data.</text>
</comment>
<protein>
    <submittedName>
        <fullName evidence="2">Uncharacterized protein</fullName>
    </submittedName>
</protein>
<organism evidence="2">
    <name type="scientific">Brassica cretica</name>
    <name type="common">Mustard</name>
    <dbReference type="NCBI Taxonomy" id="69181"/>
    <lineage>
        <taxon>Eukaryota</taxon>
        <taxon>Viridiplantae</taxon>
        <taxon>Streptophyta</taxon>
        <taxon>Embryophyta</taxon>
        <taxon>Tracheophyta</taxon>
        <taxon>Spermatophyta</taxon>
        <taxon>Magnoliopsida</taxon>
        <taxon>eudicotyledons</taxon>
        <taxon>Gunneridae</taxon>
        <taxon>Pentapetalae</taxon>
        <taxon>rosids</taxon>
        <taxon>malvids</taxon>
        <taxon>Brassicales</taxon>
        <taxon>Brassicaceae</taxon>
        <taxon>Brassiceae</taxon>
        <taxon>Brassica</taxon>
    </lineage>
</organism>
<name>A0A8S9K0N1_BRACR</name>
<dbReference type="AlphaFoldDB" id="A0A8S9K0N1"/>
<feature type="compositionally biased region" description="Basic and acidic residues" evidence="1">
    <location>
        <begin position="12"/>
        <end position="27"/>
    </location>
</feature>
<proteinExistence type="predicted"/>